<dbReference type="Pfam" id="PF00535">
    <property type="entry name" value="Glycos_transf_2"/>
    <property type="match status" value="1"/>
</dbReference>
<gene>
    <name evidence="5" type="ORF">JW744_03275</name>
</gene>
<accession>A0A938YNL2</accession>
<reference evidence="5" key="1">
    <citation type="submission" date="2021-01" db="EMBL/GenBank/DDBJ databases">
        <title>Active Sulfur Cycling in an Early Earth Analoge.</title>
        <authorList>
            <person name="Hahn C.R."/>
            <person name="Youssef N.H."/>
            <person name="Elshahed M."/>
        </authorList>
    </citation>
    <scope>NUCLEOTIDE SEQUENCE</scope>
    <source>
        <strain evidence="5">Zod_Metabat.1151</strain>
    </source>
</reference>
<evidence type="ECO:0000256" key="2">
    <source>
        <dbReference type="ARBA" id="ARBA00022676"/>
    </source>
</evidence>
<evidence type="ECO:0000256" key="3">
    <source>
        <dbReference type="ARBA" id="ARBA00022679"/>
    </source>
</evidence>
<comment type="caution">
    <text evidence="5">The sequence shown here is derived from an EMBL/GenBank/DDBJ whole genome shotgun (WGS) entry which is preliminary data.</text>
</comment>
<evidence type="ECO:0000313" key="6">
    <source>
        <dbReference type="Proteomes" id="UP000809243"/>
    </source>
</evidence>
<protein>
    <submittedName>
        <fullName evidence="5">Glycosyltransferase family 2 protein</fullName>
    </submittedName>
</protein>
<dbReference type="Proteomes" id="UP000809243">
    <property type="component" value="Unassembled WGS sequence"/>
</dbReference>
<evidence type="ECO:0000313" key="5">
    <source>
        <dbReference type="EMBL" id="MBN2067463.1"/>
    </source>
</evidence>
<dbReference type="GO" id="GO:0016757">
    <property type="term" value="F:glycosyltransferase activity"/>
    <property type="evidence" value="ECO:0007669"/>
    <property type="project" value="UniProtKB-KW"/>
</dbReference>
<keyword evidence="2" id="KW-0328">Glycosyltransferase</keyword>
<comment type="similarity">
    <text evidence="1">Belongs to the glycosyltransferase 2 family.</text>
</comment>
<dbReference type="InterPro" id="IPR001173">
    <property type="entry name" value="Glyco_trans_2-like"/>
</dbReference>
<evidence type="ECO:0000256" key="1">
    <source>
        <dbReference type="ARBA" id="ARBA00006739"/>
    </source>
</evidence>
<sequence>MAKKLVSIIIVNWNARKFMQECAASLKNNTLYPNYEVIAIDNGSRDGSAELLKQLKEKGLVHRVILNKRNRGFAAANNQGFKIARGDYIFMLNNDVLLEKGWLEKAVELLESDKRIAAVGSTLIGFNDRAKDVAKAHPRERQTLCGAAMLMRKSALENVGLLDEENFSPAYGEETDWCYRARNSGFRLLETTDSVVKHYGSGSTLKQMPKKGQYLLMNEHRLKAMLYNLSILDFLRHVPGLGLILLQSFGQGMTLTLLQSYWNNLGKIPSILEKRGERRKKAALARKKLGLG</sequence>
<dbReference type="EMBL" id="JAFGDB010000053">
    <property type="protein sequence ID" value="MBN2067463.1"/>
    <property type="molecule type" value="Genomic_DNA"/>
</dbReference>
<dbReference type="Gene3D" id="3.90.550.10">
    <property type="entry name" value="Spore Coat Polysaccharide Biosynthesis Protein SpsA, Chain A"/>
    <property type="match status" value="1"/>
</dbReference>
<organism evidence="5 6">
    <name type="scientific">Candidatus Iainarchaeum sp</name>
    <dbReference type="NCBI Taxonomy" id="3101447"/>
    <lineage>
        <taxon>Archaea</taxon>
        <taxon>Candidatus Iainarchaeota</taxon>
        <taxon>Candidatus Iainarchaeia</taxon>
        <taxon>Candidatus Iainarchaeales</taxon>
        <taxon>Candidatus Iainarchaeaceae</taxon>
        <taxon>Candidatus Iainarchaeum</taxon>
    </lineage>
</organism>
<name>A0A938YNL2_9ARCH</name>
<dbReference type="PANTHER" id="PTHR43179:SF12">
    <property type="entry name" value="GALACTOFURANOSYLTRANSFERASE GLFT2"/>
    <property type="match status" value="1"/>
</dbReference>
<dbReference type="SUPFAM" id="SSF53448">
    <property type="entry name" value="Nucleotide-diphospho-sugar transferases"/>
    <property type="match status" value="1"/>
</dbReference>
<dbReference type="InterPro" id="IPR029044">
    <property type="entry name" value="Nucleotide-diphossugar_trans"/>
</dbReference>
<proteinExistence type="inferred from homology"/>
<feature type="domain" description="Glycosyltransferase 2-like" evidence="4">
    <location>
        <begin position="7"/>
        <end position="133"/>
    </location>
</feature>
<keyword evidence="3" id="KW-0808">Transferase</keyword>
<evidence type="ECO:0000259" key="4">
    <source>
        <dbReference type="Pfam" id="PF00535"/>
    </source>
</evidence>
<dbReference type="AlphaFoldDB" id="A0A938YNL2"/>
<dbReference type="PANTHER" id="PTHR43179">
    <property type="entry name" value="RHAMNOSYLTRANSFERASE WBBL"/>
    <property type="match status" value="1"/>
</dbReference>
<dbReference type="CDD" id="cd04186">
    <property type="entry name" value="GT_2_like_c"/>
    <property type="match status" value="1"/>
</dbReference>